<dbReference type="InterPro" id="IPR016024">
    <property type="entry name" value="ARM-type_fold"/>
</dbReference>
<sequence length="373" mass="42239">MAEPLKNRYGLEVAEVLAQQITAVWPDFDSRAFMKQVSVGYEGLDLMARGQQIADVLQQYLPADYGEAIAILMQSVGAPLQDARSFSMSAFYYLPHTCFVASYGLQHFDESMAAQYQLTRRFTAEFSIRTFLQQRPAETLACLRRWCADPDYHVRRLVSEGTRPRLPWARRLPEFQRDPTPVLALLEELKDDSELYVRRSVANNLNDIGKDHPELLVDVCRRWMVDASAERRWVVRHALRSAVKRCDVAALAVLGFDSEQTVRVEQTGVQPGVVPMGGDVELQATLTLPKSAREPLRLMVDFRVHYVKASGRTSAKVFKLKQLTLVPGQIVTLSKKLSLTDKSTRRHYPGVHGIELLVNGKAWPLGEFELHLT</sequence>
<keyword evidence="2" id="KW-1185">Reference proteome</keyword>
<evidence type="ECO:0000313" key="1">
    <source>
        <dbReference type="EMBL" id="MFK4753356.1"/>
    </source>
</evidence>
<dbReference type="EMBL" id="JBBKTX010000015">
    <property type="protein sequence ID" value="MFK4753356.1"/>
    <property type="molecule type" value="Genomic_DNA"/>
</dbReference>
<dbReference type="RefSeq" id="WP_416206403.1">
    <property type="nucleotide sequence ID" value="NZ_JBBKTX010000015.1"/>
</dbReference>
<reference evidence="1 2" key="1">
    <citation type="submission" date="2024-03" db="EMBL/GenBank/DDBJ databases">
        <title>High-quality draft genome sequence of Oceanobacter sp. wDCs-4.</title>
        <authorList>
            <person name="Dong C."/>
        </authorList>
    </citation>
    <scope>NUCLEOTIDE SEQUENCE [LARGE SCALE GENOMIC DNA]</scope>
    <source>
        <strain evidence="2">wDCs-4</strain>
    </source>
</reference>
<accession>A0ABW8NK54</accession>
<comment type="caution">
    <text evidence="1">The sequence shown here is derived from an EMBL/GenBank/DDBJ whole genome shotgun (WGS) entry which is preliminary data.</text>
</comment>
<dbReference type="Gene3D" id="1.25.40.290">
    <property type="entry name" value="ARM repeat domains"/>
    <property type="match status" value="1"/>
</dbReference>
<gene>
    <name evidence="1" type="ORF">WG929_13150</name>
</gene>
<dbReference type="Proteomes" id="UP001620597">
    <property type="component" value="Unassembled WGS sequence"/>
</dbReference>
<name>A0ABW8NK54_9GAMM</name>
<dbReference type="Pfam" id="PF08713">
    <property type="entry name" value="DNA_alkylation"/>
    <property type="match status" value="1"/>
</dbReference>
<protein>
    <submittedName>
        <fullName evidence="1">DNA alkylation repair protein</fullName>
    </submittedName>
</protein>
<dbReference type="SUPFAM" id="SSF48371">
    <property type="entry name" value="ARM repeat"/>
    <property type="match status" value="1"/>
</dbReference>
<organism evidence="1 2">
    <name type="scientific">Oceanobacter antarcticus</name>
    <dbReference type="NCBI Taxonomy" id="3133425"/>
    <lineage>
        <taxon>Bacteria</taxon>
        <taxon>Pseudomonadati</taxon>
        <taxon>Pseudomonadota</taxon>
        <taxon>Gammaproteobacteria</taxon>
        <taxon>Oceanospirillales</taxon>
        <taxon>Oceanospirillaceae</taxon>
        <taxon>Oceanobacter</taxon>
    </lineage>
</organism>
<evidence type="ECO:0000313" key="2">
    <source>
        <dbReference type="Proteomes" id="UP001620597"/>
    </source>
</evidence>
<proteinExistence type="predicted"/>
<dbReference type="InterPro" id="IPR014825">
    <property type="entry name" value="DNA_alkylation"/>
</dbReference>